<feature type="domain" description="Metallo-beta-lactamase" evidence="1">
    <location>
        <begin position="62"/>
        <end position="256"/>
    </location>
</feature>
<dbReference type="Gene3D" id="3.60.15.10">
    <property type="entry name" value="Ribonuclease Z/Hydroxyacylglutathione hydrolase-like"/>
    <property type="match status" value="1"/>
</dbReference>
<dbReference type="eggNOG" id="COG1235">
    <property type="taxonomic scope" value="Bacteria"/>
</dbReference>
<sequence>MQVRFWGTRGSLPVAPSASTVADKIADALLHAQGKSFPDKQAALDFAHNELEFAVGQGYGGATSCVEIDVGKGAFVICDMGSGLRELGLDTLRRLSDGHRPKEWHFFLSHLHWDHIMGFPFFVPAFVEGAKVIIHAGHSDAETALRRQQEEISFPVPFHWLKADIEFRTLEPGKEYQIGELTVGLTRQEHSHDSYGYRFTDQKGRSAVYSTDAEYKIDKMDEEDDMAHFMSGADLVIADTMYSLADSVSMKEDWGHSSNIVAVDLCHQAKAKRLALFHHEPTYSDADISRMYAETMRYEELVREGEPLEVLCSYDGFCVEL</sequence>
<evidence type="ECO:0000259" key="1">
    <source>
        <dbReference type="SMART" id="SM00849"/>
    </source>
</evidence>
<keyword evidence="3" id="KW-1185">Reference proteome</keyword>
<dbReference type="PANTHER" id="PTHR42663">
    <property type="entry name" value="HYDROLASE C777.06C-RELATED-RELATED"/>
    <property type="match status" value="1"/>
</dbReference>
<accession>A0A074MF09</accession>
<reference evidence="2 3" key="1">
    <citation type="submission" date="2014-04" db="EMBL/GenBank/DDBJ databases">
        <title>A comprehensive comparison of genomes of Erythrobacter spp. strains.</title>
        <authorList>
            <person name="Zheng Q."/>
        </authorList>
    </citation>
    <scope>NUCLEOTIDE SEQUENCE [LARGE SCALE GENOMIC DNA]</scope>
    <source>
        <strain evidence="2 3">DSM 6997</strain>
    </source>
</reference>
<dbReference type="InterPro" id="IPR036866">
    <property type="entry name" value="RibonucZ/Hydroxyglut_hydro"/>
</dbReference>
<dbReference type="SMART" id="SM00849">
    <property type="entry name" value="Lactamase_B"/>
    <property type="match status" value="1"/>
</dbReference>
<dbReference type="STRING" id="1044.EH31_05015"/>
<dbReference type="RefSeq" id="WP_034958410.1">
    <property type="nucleotide sequence ID" value="NZ_JMIW01000001.1"/>
</dbReference>
<protein>
    <submittedName>
        <fullName evidence="2">Beta-lactamase</fullName>
    </submittedName>
</protein>
<dbReference type="AlphaFoldDB" id="A0A074MF09"/>
<dbReference type="OrthoDB" id="9773738at2"/>
<dbReference type="Proteomes" id="UP000027647">
    <property type="component" value="Unassembled WGS sequence"/>
</dbReference>
<name>A0A074MF09_ERYLO</name>
<gene>
    <name evidence="2" type="ORF">EH31_05015</name>
</gene>
<dbReference type="SUPFAM" id="SSF56281">
    <property type="entry name" value="Metallo-hydrolase/oxidoreductase"/>
    <property type="match status" value="1"/>
</dbReference>
<dbReference type="Pfam" id="PF12706">
    <property type="entry name" value="Lactamase_B_2"/>
    <property type="match status" value="1"/>
</dbReference>
<evidence type="ECO:0000313" key="3">
    <source>
        <dbReference type="Proteomes" id="UP000027647"/>
    </source>
</evidence>
<dbReference type="InterPro" id="IPR001279">
    <property type="entry name" value="Metallo-B-lactamas"/>
</dbReference>
<dbReference type="EMBL" id="JMIW01000001">
    <property type="protein sequence ID" value="KEO92034.1"/>
    <property type="molecule type" value="Genomic_DNA"/>
</dbReference>
<comment type="caution">
    <text evidence="2">The sequence shown here is derived from an EMBL/GenBank/DDBJ whole genome shotgun (WGS) entry which is preliminary data.</text>
</comment>
<organism evidence="2 3">
    <name type="scientific">Erythrobacter longus</name>
    <dbReference type="NCBI Taxonomy" id="1044"/>
    <lineage>
        <taxon>Bacteria</taxon>
        <taxon>Pseudomonadati</taxon>
        <taxon>Pseudomonadota</taxon>
        <taxon>Alphaproteobacteria</taxon>
        <taxon>Sphingomonadales</taxon>
        <taxon>Erythrobacteraceae</taxon>
        <taxon>Erythrobacter/Porphyrobacter group</taxon>
        <taxon>Erythrobacter</taxon>
    </lineage>
</organism>
<dbReference type="PANTHER" id="PTHR42663:SF4">
    <property type="entry name" value="SLL1036 PROTEIN"/>
    <property type="match status" value="1"/>
</dbReference>
<dbReference type="CDD" id="cd07715">
    <property type="entry name" value="TaR3-like_MBL-fold"/>
    <property type="match status" value="1"/>
</dbReference>
<proteinExistence type="predicted"/>
<evidence type="ECO:0000313" key="2">
    <source>
        <dbReference type="EMBL" id="KEO92034.1"/>
    </source>
</evidence>